<protein>
    <submittedName>
        <fullName evidence="1">Uncharacterized protein</fullName>
    </submittedName>
</protein>
<evidence type="ECO:0000313" key="2">
    <source>
        <dbReference type="Proteomes" id="UP001374584"/>
    </source>
</evidence>
<keyword evidence="2" id="KW-1185">Reference proteome</keyword>
<comment type="caution">
    <text evidence="1">The sequence shown here is derived from an EMBL/GenBank/DDBJ whole genome shotgun (WGS) entry which is preliminary data.</text>
</comment>
<evidence type="ECO:0000313" key="1">
    <source>
        <dbReference type="EMBL" id="KAK7354883.1"/>
    </source>
</evidence>
<reference evidence="1 2" key="1">
    <citation type="submission" date="2024-01" db="EMBL/GenBank/DDBJ databases">
        <title>The genomes of 5 underutilized Papilionoideae crops provide insights into root nodulation and disease resistanc.</title>
        <authorList>
            <person name="Jiang F."/>
        </authorList>
    </citation>
    <scope>NUCLEOTIDE SEQUENCE [LARGE SCALE GENOMIC DNA]</scope>
    <source>
        <strain evidence="1">JINMINGXINNONG_FW02</strain>
        <tissue evidence="1">Leaves</tissue>
    </source>
</reference>
<sequence length="77" mass="8987">MISSLLVILYHFTMSHRLRNWKIASTKVVTAKCDSFSSYDLLDAPLTPNVLRFAGFICFPYKPGHRSSFLEYDYCRF</sequence>
<dbReference type="Proteomes" id="UP001374584">
    <property type="component" value="Unassembled WGS sequence"/>
</dbReference>
<gene>
    <name evidence="1" type="ORF">VNO80_20444</name>
</gene>
<organism evidence="1 2">
    <name type="scientific">Phaseolus coccineus</name>
    <name type="common">Scarlet runner bean</name>
    <name type="synonym">Phaseolus multiflorus</name>
    <dbReference type="NCBI Taxonomy" id="3886"/>
    <lineage>
        <taxon>Eukaryota</taxon>
        <taxon>Viridiplantae</taxon>
        <taxon>Streptophyta</taxon>
        <taxon>Embryophyta</taxon>
        <taxon>Tracheophyta</taxon>
        <taxon>Spermatophyta</taxon>
        <taxon>Magnoliopsida</taxon>
        <taxon>eudicotyledons</taxon>
        <taxon>Gunneridae</taxon>
        <taxon>Pentapetalae</taxon>
        <taxon>rosids</taxon>
        <taxon>fabids</taxon>
        <taxon>Fabales</taxon>
        <taxon>Fabaceae</taxon>
        <taxon>Papilionoideae</taxon>
        <taxon>50 kb inversion clade</taxon>
        <taxon>NPAAA clade</taxon>
        <taxon>indigoferoid/millettioid clade</taxon>
        <taxon>Phaseoleae</taxon>
        <taxon>Phaseolus</taxon>
    </lineage>
</organism>
<dbReference type="EMBL" id="JAYMYR010000007">
    <property type="protein sequence ID" value="KAK7354883.1"/>
    <property type="molecule type" value="Genomic_DNA"/>
</dbReference>
<dbReference type="AlphaFoldDB" id="A0AAN9MMK1"/>
<name>A0AAN9MMK1_PHACN</name>
<accession>A0AAN9MMK1</accession>
<proteinExistence type="predicted"/>